<protein>
    <submittedName>
        <fullName evidence="1">Putative secreted protein</fullName>
    </submittedName>
</protein>
<dbReference type="AlphaFoldDB" id="A0A6B0UDY3"/>
<reference evidence="1" key="1">
    <citation type="submission" date="2019-12" db="EMBL/GenBank/DDBJ databases">
        <title>An insight into the sialome of adult female Ixodes ricinus ticks feeding for 6 days.</title>
        <authorList>
            <person name="Perner J."/>
            <person name="Ribeiro J.M.C."/>
        </authorList>
    </citation>
    <scope>NUCLEOTIDE SEQUENCE</scope>
    <source>
        <strain evidence="1">Semi-engorged</strain>
        <tissue evidence="1">Salivary glands</tissue>
    </source>
</reference>
<sequence length="81" mass="8618">MLAMAAAAGALLELLCAPPGNRWFLRSYVMVLSVDQSRSSAICLSVRAANCAYAYGLGICCCCKLFLRVLPWSVLVTSVTG</sequence>
<name>A0A6B0UDY3_IXORI</name>
<accession>A0A6B0UDY3</accession>
<proteinExistence type="predicted"/>
<organism evidence="1">
    <name type="scientific">Ixodes ricinus</name>
    <name type="common">Common tick</name>
    <name type="synonym">Acarus ricinus</name>
    <dbReference type="NCBI Taxonomy" id="34613"/>
    <lineage>
        <taxon>Eukaryota</taxon>
        <taxon>Metazoa</taxon>
        <taxon>Ecdysozoa</taxon>
        <taxon>Arthropoda</taxon>
        <taxon>Chelicerata</taxon>
        <taxon>Arachnida</taxon>
        <taxon>Acari</taxon>
        <taxon>Parasitiformes</taxon>
        <taxon>Ixodida</taxon>
        <taxon>Ixodoidea</taxon>
        <taxon>Ixodidae</taxon>
        <taxon>Ixodinae</taxon>
        <taxon>Ixodes</taxon>
    </lineage>
</organism>
<dbReference type="EMBL" id="GIFC01002490">
    <property type="protein sequence ID" value="MXU84573.1"/>
    <property type="molecule type" value="Transcribed_RNA"/>
</dbReference>
<evidence type="ECO:0000313" key="1">
    <source>
        <dbReference type="EMBL" id="MXU84573.1"/>
    </source>
</evidence>